<feature type="transmembrane region" description="Helical" evidence="5">
    <location>
        <begin position="208"/>
        <end position="228"/>
    </location>
</feature>
<feature type="transmembrane region" description="Helical" evidence="5">
    <location>
        <begin position="119"/>
        <end position="136"/>
    </location>
</feature>
<keyword evidence="3 5" id="KW-1133">Transmembrane helix</keyword>
<name>A0A6A6U4S3_9PEZI</name>
<dbReference type="PANTHER" id="PTHR23502">
    <property type="entry name" value="MAJOR FACILITATOR SUPERFAMILY"/>
    <property type="match status" value="1"/>
</dbReference>
<feature type="transmembrane region" description="Helical" evidence="5">
    <location>
        <begin position="90"/>
        <end position="112"/>
    </location>
</feature>
<gene>
    <name evidence="7" type="ORF">BT63DRAFT_447629</name>
</gene>
<dbReference type="PANTHER" id="PTHR23502:SF4">
    <property type="entry name" value="MAJOR FACILITATOR SUPERFAMILY (MFS) PROFILE DOMAIN-CONTAINING PROTEIN-RELATED"/>
    <property type="match status" value="1"/>
</dbReference>
<evidence type="ECO:0000313" key="7">
    <source>
        <dbReference type="EMBL" id="KAF2666571.1"/>
    </source>
</evidence>
<protein>
    <submittedName>
        <fullName evidence="7">MFS general substrate transporter</fullName>
    </submittedName>
</protein>
<proteinExistence type="predicted"/>
<dbReference type="GO" id="GO:0022857">
    <property type="term" value="F:transmembrane transporter activity"/>
    <property type="evidence" value="ECO:0007669"/>
    <property type="project" value="InterPro"/>
</dbReference>
<evidence type="ECO:0000256" key="3">
    <source>
        <dbReference type="ARBA" id="ARBA00022989"/>
    </source>
</evidence>
<feature type="transmembrane region" description="Helical" evidence="5">
    <location>
        <begin position="181"/>
        <end position="201"/>
    </location>
</feature>
<dbReference type="AlphaFoldDB" id="A0A6A6U4S3"/>
<dbReference type="OrthoDB" id="2585655at2759"/>
<feature type="transmembrane region" description="Helical" evidence="5">
    <location>
        <begin position="53"/>
        <end position="78"/>
    </location>
</feature>
<keyword evidence="2 5" id="KW-0812">Transmembrane</keyword>
<dbReference type="InterPro" id="IPR011701">
    <property type="entry name" value="MFS"/>
</dbReference>
<dbReference type="Pfam" id="PF07690">
    <property type="entry name" value="MFS_1"/>
    <property type="match status" value="1"/>
</dbReference>
<evidence type="ECO:0000256" key="5">
    <source>
        <dbReference type="SAM" id="Phobius"/>
    </source>
</evidence>
<dbReference type="EMBL" id="MU004238">
    <property type="protein sequence ID" value="KAF2666571.1"/>
    <property type="molecule type" value="Genomic_DNA"/>
</dbReference>
<dbReference type="Gene3D" id="1.20.1250.20">
    <property type="entry name" value="MFS general substrate transporter like domains"/>
    <property type="match status" value="2"/>
</dbReference>
<feature type="transmembrane region" description="Helical" evidence="5">
    <location>
        <begin position="357"/>
        <end position="381"/>
    </location>
</feature>
<dbReference type="InterPro" id="IPR036259">
    <property type="entry name" value="MFS_trans_sf"/>
</dbReference>
<evidence type="ECO:0000259" key="6">
    <source>
        <dbReference type="PROSITE" id="PS50850"/>
    </source>
</evidence>
<feature type="domain" description="Major facilitator superfamily (MFS) profile" evidence="6">
    <location>
        <begin position="53"/>
        <end position="465"/>
    </location>
</feature>
<keyword evidence="4 5" id="KW-0472">Membrane</keyword>
<dbReference type="Proteomes" id="UP000799302">
    <property type="component" value="Unassembled WGS sequence"/>
</dbReference>
<feature type="transmembrane region" description="Helical" evidence="5">
    <location>
        <begin position="289"/>
        <end position="309"/>
    </location>
</feature>
<evidence type="ECO:0000256" key="1">
    <source>
        <dbReference type="ARBA" id="ARBA00004141"/>
    </source>
</evidence>
<sequence>MTSQITSDSHEAPGTILLYDKRNGTDQVILVPQPSSNDSNDPLRWSKRKKWTVLLIGAFYAFMGSVTGPIMAAGMIPLTKSLNTSLQRITYANGATLICQGVATTLWMPFAIKYGRRPVYLLSNLLMGIACFWCGLGDTNYGVLVSGRAFLGIFEAPIESIVPSTITDIFFLHERGEKVSVYGMAVLGGNELGPMFSAFIIQNLNMRWAFFIVGIIILAAEIPMFFFMPETKYGGVRPEVPGVAGRDGKVVEIELSDVSKNREKMVIPVVKEGEKESIPYEFDSQAQGLIFLSPFIGSIIGTYLCGPLSDAIANFYTKRNRGIREPEMRLPACAIAALFTAVGAIIVAVTLNNRSHWSGPAIGLGVLSIGAQMGATLAMAYSLDSHKELSAELMVAVASMKSAIAWIWTWVINDFIAARGPLTVFLTIMAINIAVYATTLLLYVKGKAARIWIHEKNLLGFMGLN</sequence>
<accession>A0A6A6U4S3</accession>
<comment type="subcellular location">
    <subcellularLocation>
        <location evidence="1">Membrane</location>
        <topology evidence="1">Multi-pass membrane protein</topology>
    </subcellularLocation>
</comment>
<organism evidence="7 8">
    <name type="scientific">Microthyrium microscopicum</name>
    <dbReference type="NCBI Taxonomy" id="703497"/>
    <lineage>
        <taxon>Eukaryota</taxon>
        <taxon>Fungi</taxon>
        <taxon>Dikarya</taxon>
        <taxon>Ascomycota</taxon>
        <taxon>Pezizomycotina</taxon>
        <taxon>Dothideomycetes</taxon>
        <taxon>Dothideomycetes incertae sedis</taxon>
        <taxon>Microthyriales</taxon>
        <taxon>Microthyriaceae</taxon>
        <taxon>Microthyrium</taxon>
    </lineage>
</organism>
<feature type="transmembrane region" description="Helical" evidence="5">
    <location>
        <begin position="393"/>
        <end position="412"/>
    </location>
</feature>
<feature type="transmembrane region" description="Helical" evidence="5">
    <location>
        <begin position="330"/>
        <end position="351"/>
    </location>
</feature>
<evidence type="ECO:0000256" key="2">
    <source>
        <dbReference type="ARBA" id="ARBA00022692"/>
    </source>
</evidence>
<reference evidence="7" key="1">
    <citation type="journal article" date="2020" name="Stud. Mycol.">
        <title>101 Dothideomycetes genomes: a test case for predicting lifestyles and emergence of pathogens.</title>
        <authorList>
            <person name="Haridas S."/>
            <person name="Albert R."/>
            <person name="Binder M."/>
            <person name="Bloem J."/>
            <person name="Labutti K."/>
            <person name="Salamov A."/>
            <person name="Andreopoulos B."/>
            <person name="Baker S."/>
            <person name="Barry K."/>
            <person name="Bills G."/>
            <person name="Bluhm B."/>
            <person name="Cannon C."/>
            <person name="Castanera R."/>
            <person name="Culley D."/>
            <person name="Daum C."/>
            <person name="Ezra D."/>
            <person name="Gonzalez J."/>
            <person name="Henrissat B."/>
            <person name="Kuo A."/>
            <person name="Liang C."/>
            <person name="Lipzen A."/>
            <person name="Lutzoni F."/>
            <person name="Magnuson J."/>
            <person name="Mondo S."/>
            <person name="Nolan M."/>
            <person name="Ohm R."/>
            <person name="Pangilinan J."/>
            <person name="Park H.-J."/>
            <person name="Ramirez L."/>
            <person name="Alfaro M."/>
            <person name="Sun H."/>
            <person name="Tritt A."/>
            <person name="Yoshinaga Y."/>
            <person name="Zwiers L.-H."/>
            <person name="Turgeon B."/>
            <person name="Goodwin S."/>
            <person name="Spatafora J."/>
            <person name="Crous P."/>
            <person name="Grigoriev I."/>
        </authorList>
    </citation>
    <scope>NUCLEOTIDE SEQUENCE</scope>
    <source>
        <strain evidence="7">CBS 115976</strain>
    </source>
</reference>
<dbReference type="SUPFAM" id="SSF103473">
    <property type="entry name" value="MFS general substrate transporter"/>
    <property type="match status" value="1"/>
</dbReference>
<dbReference type="PROSITE" id="PS50850">
    <property type="entry name" value="MFS"/>
    <property type="match status" value="1"/>
</dbReference>
<evidence type="ECO:0000256" key="4">
    <source>
        <dbReference type="ARBA" id="ARBA00023136"/>
    </source>
</evidence>
<dbReference type="InterPro" id="IPR020846">
    <property type="entry name" value="MFS_dom"/>
</dbReference>
<keyword evidence="8" id="KW-1185">Reference proteome</keyword>
<feature type="transmembrane region" description="Helical" evidence="5">
    <location>
        <begin position="424"/>
        <end position="444"/>
    </location>
</feature>
<evidence type="ECO:0000313" key="8">
    <source>
        <dbReference type="Proteomes" id="UP000799302"/>
    </source>
</evidence>
<dbReference type="GO" id="GO:0005886">
    <property type="term" value="C:plasma membrane"/>
    <property type="evidence" value="ECO:0007669"/>
    <property type="project" value="TreeGrafter"/>
</dbReference>